<comment type="caution">
    <text evidence="3">The sequence shown here is derived from an EMBL/GenBank/DDBJ whole genome shotgun (WGS) entry which is preliminary data.</text>
</comment>
<keyword evidence="2" id="KW-0732">Signal</keyword>
<evidence type="ECO:0000313" key="3">
    <source>
        <dbReference type="EMBL" id="KAK6948380.1"/>
    </source>
</evidence>
<name>A0AAX6M6W8_9PEZI</name>
<evidence type="ECO:0000256" key="2">
    <source>
        <dbReference type="SAM" id="SignalP"/>
    </source>
</evidence>
<protein>
    <submittedName>
        <fullName evidence="3">Uncharacterized protein</fullName>
    </submittedName>
</protein>
<gene>
    <name evidence="3" type="ORF">Daesc_010146</name>
</gene>
<reference evidence="3 4" key="1">
    <citation type="journal article" date="2024" name="Front Chem Biol">
        <title>Unveiling the potential of Daldinia eschscholtzii MFLUCC 19-0629 through bioactivity and bioinformatics studies for enhanced sustainable agriculture production.</title>
        <authorList>
            <person name="Brooks S."/>
            <person name="Weaver J.A."/>
            <person name="Klomchit A."/>
            <person name="Alharthi S.A."/>
            <person name="Onlamun T."/>
            <person name="Nurani R."/>
            <person name="Vong T.K."/>
            <person name="Alberti F."/>
            <person name="Greco C."/>
        </authorList>
    </citation>
    <scope>NUCLEOTIDE SEQUENCE [LARGE SCALE GENOMIC DNA]</scope>
    <source>
        <strain evidence="3">MFLUCC 19-0629</strain>
    </source>
</reference>
<feature type="compositionally biased region" description="Basic and acidic residues" evidence="1">
    <location>
        <begin position="80"/>
        <end position="101"/>
    </location>
</feature>
<feature type="compositionally biased region" description="Acidic residues" evidence="1">
    <location>
        <begin position="68"/>
        <end position="79"/>
    </location>
</feature>
<dbReference type="Proteomes" id="UP001369815">
    <property type="component" value="Unassembled WGS sequence"/>
</dbReference>
<sequence>MKLTAGPLFTILALIAYLPSIIAVEGLAANRRSVAAFSQDVANNGTAAGNDAGAVNPDQGEDNKEEAGQDAEENKDEDDNANKEDDANDQKDGDDENKNQDDNANENEDQNNNNDQNLDENLDENLDDNKDLEDKLDDNNIKDNLQQNIGKLMLLLGVCNFDLGSINGIGVGSQIQLLLQLQQLAQLQQLGLVNSSSIEQLLRQELLLNNFNLKIIKRTVNASVKQAAREKKRAIVARKACQKKK</sequence>
<keyword evidence="4" id="KW-1185">Reference proteome</keyword>
<feature type="compositionally biased region" description="Low complexity" evidence="1">
    <location>
        <begin position="47"/>
        <end position="56"/>
    </location>
</feature>
<accession>A0AAX6M6W8</accession>
<feature type="region of interest" description="Disordered" evidence="1">
    <location>
        <begin position="47"/>
        <end position="134"/>
    </location>
</feature>
<dbReference type="EMBL" id="JBANMG010000010">
    <property type="protein sequence ID" value="KAK6948380.1"/>
    <property type="molecule type" value="Genomic_DNA"/>
</dbReference>
<feature type="chain" id="PRO_5043601468" evidence="2">
    <location>
        <begin position="24"/>
        <end position="245"/>
    </location>
</feature>
<evidence type="ECO:0000313" key="4">
    <source>
        <dbReference type="Proteomes" id="UP001369815"/>
    </source>
</evidence>
<feature type="signal peptide" evidence="2">
    <location>
        <begin position="1"/>
        <end position="23"/>
    </location>
</feature>
<dbReference type="AlphaFoldDB" id="A0AAX6M6W8"/>
<proteinExistence type="predicted"/>
<evidence type="ECO:0000256" key="1">
    <source>
        <dbReference type="SAM" id="MobiDB-lite"/>
    </source>
</evidence>
<organism evidence="3 4">
    <name type="scientific">Daldinia eschscholtzii</name>
    <dbReference type="NCBI Taxonomy" id="292717"/>
    <lineage>
        <taxon>Eukaryota</taxon>
        <taxon>Fungi</taxon>
        <taxon>Dikarya</taxon>
        <taxon>Ascomycota</taxon>
        <taxon>Pezizomycotina</taxon>
        <taxon>Sordariomycetes</taxon>
        <taxon>Xylariomycetidae</taxon>
        <taxon>Xylariales</taxon>
        <taxon>Hypoxylaceae</taxon>
        <taxon>Daldinia</taxon>
    </lineage>
</organism>
<feature type="compositionally biased region" description="Acidic residues" evidence="1">
    <location>
        <begin position="117"/>
        <end position="126"/>
    </location>
</feature>